<keyword evidence="2" id="KW-0560">Oxidoreductase</keyword>
<dbReference type="Pfam" id="PF01408">
    <property type="entry name" value="GFO_IDH_MocA"/>
    <property type="match status" value="1"/>
</dbReference>
<gene>
    <name evidence="5" type="ORF">AB1207_20340</name>
</gene>
<name>A0ABV3PC90_9ACTN</name>
<dbReference type="PANTHER" id="PTHR42840:SF3">
    <property type="entry name" value="BINDING ROSSMANN FOLD OXIDOREDUCTASE, PUTATIVE (AFU_ORTHOLOGUE AFUA_2G10240)-RELATED"/>
    <property type="match status" value="1"/>
</dbReference>
<feature type="domain" description="Gfo/Idh/MocA-like oxidoreductase N-terminal" evidence="3">
    <location>
        <begin position="13"/>
        <end position="130"/>
    </location>
</feature>
<proteinExistence type="inferred from homology"/>
<organism evidence="5 6">
    <name type="scientific">Kineococcus endophyticus</name>
    <dbReference type="NCBI Taxonomy" id="1181883"/>
    <lineage>
        <taxon>Bacteria</taxon>
        <taxon>Bacillati</taxon>
        <taxon>Actinomycetota</taxon>
        <taxon>Actinomycetes</taxon>
        <taxon>Kineosporiales</taxon>
        <taxon>Kineosporiaceae</taxon>
        <taxon>Kineococcus</taxon>
    </lineage>
</organism>
<protein>
    <submittedName>
        <fullName evidence="5">Gfo/Idh/MocA family oxidoreductase</fullName>
    </submittedName>
</protein>
<dbReference type="PANTHER" id="PTHR42840">
    <property type="entry name" value="NAD(P)-BINDING ROSSMANN-FOLD SUPERFAMILY PROTEIN-RELATED"/>
    <property type="match status" value="1"/>
</dbReference>
<dbReference type="SUPFAM" id="SSF51735">
    <property type="entry name" value="NAD(P)-binding Rossmann-fold domains"/>
    <property type="match status" value="1"/>
</dbReference>
<dbReference type="Pfam" id="PF22725">
    <property type="entry name" value="GFO_IDH_MocA_C3"/>
    <property type="match status" value="1"/>
</dbReference>
<evidence type="ECO:0000256" key="1">
    <source>
        <dbReference type="ARBA" id="ARBA00010928"/>
    </source>
</evidence>
<dbReference type="Gene3D" id="3.40.50.720">
    <property type="entry name" value="NAD(P)-binding Rossmann-like Domain"/>
    <property type="match status" value="1"/>
</dbReference>
<comment type="similarity">
    <text evidence="1">Belongs to the Gfo/Idh/MocA family.</text>
</comment>
<keyword evidence="6" id="KW-1185">Reference proteome</keyword>
<dbReference type="EMBL" id="JBFNQN010000015">
    <property type="protein sequence ID" value="MEW9267107.1"/>
    <property type="molecule type" value="Genomic_DNA"/>
</dbReference>
<reference evidence="5 6" key="1">
    <citation type="submission" date="2024-07" db="EMBL/GenBank/DDBJ databases">
        <authorList>
            <person name="Thanompreechachai J."/>
            <person name="Duangmal K."/>
        </authorList>
    </citation>
    <scope>NUCLEOTIDE SEQUENCE [LARGE SCALE GENOMIC DNA]</scope>
    <source>
        <strain evidence="5 6">KCTC 19886</strain>
    </source>
</reference>
<feature type="domain" description="GFO/IDH/MocA-like oxidoreductase" evidence="4">
    <location>
        <begin position="138"/>
        <end position="259"/>
    </location>
</feature>
<dbReference type="InterPro" id="IPR000683">
    <property type="entry name" value="Gfo/Idh/MocA-like_OxRdtase_N"/>
</dbReference>
<dbReference type="RefSeq" id="WP_367640304.1">
    <property type="nucleotide sequence ID" value="NZ_JBFNQN010000015.1"/>
</dbReference>
<evidence type="ECO:0000313" key="5">
    <source>
        <dbReference type="EMBL" id="MEW9267107.1"/>
    </source>
</evidence>
<evidence type="ECO:0000313" key="6">
    <source>
        <dbReference type="Proteomes" id="UP001555826"/>
    </source>
</evidence>
<dbReference type="Gene3D" id="3.30.360.10">
    <property type="entry name" value="Dihydrodipicolinate Reductase, domain 2"/>
    <property type="match status" value="1"/>
</dbReference>
<evidence type="ECO:0000256" key="2">
    <source>
        <dbReference type="ARBA" id="ARBA00023002"/>
    </source>
</evidence>
<sequence>MSAPLPPPRPTGIGLIGAGRIGSSHARLLATRVPGARLVAVADPRPGAAAALAEPLGARPVADVEDLLADPAVEGVVITATTEAHADLVEAAARAGKGVFCEKPAGLSLAEVDRGIAATTTAGVPFQVGFNRRFSPEFAAARAAVDAGRIGTPHLLRSLTRDPGLPDYGRVPAWAIFVLTLIHDIDTLLWLNPGAEPVSVYAVADALVAPEFKAAGLLDTAVVTIRFDNGALATAEASFSATYGYDVRGEVFGSGGRLEIGGRPRQDLALFDADGRHADTPRGDVELFGDAYAAELAEFTAAVRERRNPVVTGHDARRALAVALSCIVSVRSGGPVDPAVVAGTVDARQS</sequence>
<comment type="caution">
    <text evidence="5">The sequence shown here is derived from an EMBL/GenBank/DDBJ whole genome shotgun (WGS) entry which is preliminary data.</text>
</comment>
<dbReference type="Proteomes" id="UP001555826">
    <property type="component" value="Unassembled WGS sequence"/>
</dbReference>
<evidence type="ECO:0000259" key="3">
    <source>
        <dbReference type="Pfam" id="PF01408"/>
    </source>
</evidence>
<dbReference type="InterPro" id="IPR036291">
    <property type="entry name" value="NAD(P)-bd_dom_sf"/>
</dbReference>
<evidence type="ECO:0000259" key="4">
    <source>
        <dbReference type="Pfam" id="PF22725"/>
    </source>
</evidence>
<accession>A0ABV3PC90</accession>
<dbReference type="SUPFAM" id="SSF55347">
    <property type="entry name" value="Glyceraldehyde-3-phosphate dehydrogenase-like, C-terminal domain"/>
    <property type="match status" value="1"/>
</dbReference>
<dbReference type="InterPro" id="IPR055170">
    <property type="entry name" value="GFO_IDH_MocA-like_dom"/>
</dbReference>